<proteinExistence type="predicted"/>
<geneLocation type="plasmid" evidence="1">
    <name>pPA15W-NR</name>
</geneLocation>
<name>A0A6H1QBK5_PSEAI</name>
<protein>
    <submittedName>
        <fullName evidence="1">Uncharacterized protein</fullName>
    </submittedName>
</protein>
<sequence length="38" mass="4304">MRTGRSLSVLRGQRYNRYAVDLDDYPEMLTADAGGIQN</sequence>
<dbReference type="AlphaFoldDB" id="A0A6H1QBK5"/>
<reference evidence="1" key="1">
    <citation type="submission" date="2020-01" db="EMBL/GenBank/DDBJ databases">
        <authorList>
            <person name="Zhou D."/>
        </authorList>
    </citation>
    <scope>NUCLEOTIDE SEQUENCE</scope>
    <source>
        <strain evidence="1">PA15W</strain>
        <plasmid evidence="1">pPA15W-NR</plasmid>
    </source>
</reference>
<keyword evidence="1" id="KW-0614">Plasmid</keyword>
<evidence type="ECO:0000313" key="1">
    <source>
        <dbReference type="EMBL" id="QIZ23465.1"/>
    </source>
</evidence>
<dbReference type="EMBL" id="MN961672">
    <property type="protein sequence ID" value="QIZ23465.1"/>
    <property type="molecule type" value="Genomic_DNA"/>
</dbReference>
<accession>A0A6H1QBK5</accession>
<organism evidence="1">
    <name type="scientific">Pseudomonas aeruginosa</name>
    <dbReference type="NCBI Taxonomy" id="287"/>
    <lineage>
        <taxon>Bacteria</taxon>
        <taxon>Pseudomonadati</taxon>
        <taxon>Pseudomonadota</taxon>
        <taxon>Gammaproteobacteria</taxon>
        <taxon>Pseudomonadales</taxon>
        <taxon>Pseudomonadaceae</taxon>
        <taxon>Pseudomonas</taxon>
    </lineage>
</organism>